<dbReference type="EMBL" id="FNBK01000005">
    <property type="protein sequence ID" value="SDF26909.1"/>
    <property type="molecule type" value="Genomic_DNA"/>
</dbReference>
<dbReference type="Proteomes" id="UP000199076">
    <property type="component" value="Unassembled WGS sequence"/>
</dbReference>
<organism evidence="1 2">
    <name type="scientific">Halorientalis regularis</name>
    <dbReference type="NCBI Taxonomy" id="660518"/>
    <lineage>
        <taxon>Archaea</taxon>
        <taxon>Methanobacteriati</taxon>
        <taxon>Methanobacteriota</taxon>
        <taxon>Stenosarchaea group</taxon>
        <taxon>Halobacteria</taxon>
        <taxon>Halobacteriales</taxon>
        <taxon>Haloarculaceae</taxon>
        <taxon>Halorientalis</taxon>
    </lineage>
</organism>
<dbReference type="OrthoDB" id="307042at2157"/>
<protein>
    <submittedName>
        <fullName evidence="1">Uncharacterized protein</fullName>
    </submittedName>
</protein>
<evidence type="ECO:0000313" key="2">
    <source>
        <dbReference type="Proteomes" id="UP000199076"/>
    </source>
</evidence>
<name>A0A1G7JR26_9EURY</name>
<accession>A0A1G7JR26</accession>
<gene>
    <name evidence="1" type="ORF">SAMN05216218_10519</name>
</gene>
<dbReference type="RefSeq" id="WP_092690140.1">
    <property type="nucleotide sequence ID" value="NZ_FNBK01000005.1"/>
</dbReference>
<evidence type="ECO:0000313" key="1">
    <source>
        <dbReference type="EMBL" id="SDF26909.1"/>
    </source>
</evidence>
<sequence length="204" mass="23634">MREPETRDWTERETARHMAEQVCLGFRAHDRKQRDEAIEAFGTVDALQFQHVDAETATHAATAYVEALWAKDAVEVDHMADGEIHDDDLADADWEPVREKFRERASIVGMNPRYAQLSTTAWRNHKTGRDYWTPIQRAQVIELRAAMSDEEYPHKPRYGQSGFGPEAARYALAVELHDMHTDRHWQEAMDVMVPYFEAILEAHD</sequence>
<reference evidence="2" key="1">
    <citation type="submission" date="2016-10" db="EMBL/GenBank/DDBJ databases">
        <authorList>
            <person name="Varghese N."/>
            <person name="Submissions S."/>
        </authorList>
    </citation>
    <scope>NUCLEOTIDE SEQUENCE [LARGE SCALE GENOMIC DNA]</scope>
    <source>
        <strain evidence="2">IBRC-M 10760</strain>
    </source>
</reference>
<dbReference type="AlphaFoldDB" id="A0A1G7JR26"/>
<proteinExistence type="predicted"/>
<keyword evidence="2" id="KW-1185">Reference proteome</keyword>